<comment type="caution">
    <text evidence="3">The sequence shown here is derived from an EMBL/GenBank/DDBJ whole genome shotgun (WGS) entry which is preliminary data.</text>
</comment>
<dbReference type="PANTHER" id="PTHR47723:SF24">
    <property type="entry name" value="RNASE H TYPE-1 DOMAIN-CONTAINING PROTEIN"/>
    <property type="match status" value="1"/>
</dbReference>
<sequence length="260" mass="30277">MLILNVQQELGKQLENMINSATSGPVKKKKNKKKKRKNNTRKKRRQNYQDLQLEEEEEGIQRAENDQVLDMQHEVGKCIWKRRWSSSPVIFWVNIDGCFRKREKGGYGAIIRDNHAKPIVASARVSECGPVSVLYHQLQGLKRGLELAKEFRCRHIRVCTSSYYTVAVLHGSLFPEPLDYFVVAPILEEIRGMREDECFKWLQIRCIARKNNRAADYLAKLDKTIQIIKPDKFAKELEDIIYEDANGGFYVRPFGRSVYL</sequence>
<dbReference type="InParanoid" id="A0A200PRD0"/>
<dbReference type="Proteomes" id="UP000195402">
    <property type="component" value="Unassembled WGS sequence"/>
</dbReference>
<accession>A0A200PRD0</accession>
<evidence type="ECO:0000313" key="4">
    <source>
        <dbReference type="Proteomes" id="UP000195402"/>
    </source>
</evidence>
<gene>
    <name evidence="3" type="ORF">BVC80_9083g12</name>
</gene>
<dbReference type="GO" id="GO:0004523">
    <property type="term" value="F:RNA-DNA hybrid ribonuclease activity"/>
    <property type="evidence" value="ECO:0007669"/>
    <property type="project" value="InterPro"/>
</dbReference>
<name>A0A200PRD0_MACCD</name>
<dbReference type="InterPro" id="IPR002156">
    <property type="entry name" value="RNaseH_domain"/>
</dbReference>
<reference evidence="3 4" key="1">
    <citation type="journal article" date="2017" name="Mol. Plant">
        <title>The Genome of Medicinal Plant Macleaya cordata Provides New Insights into Benzylisoquinoline Alkaloids Metabolism.</title>
        <authorList>
            <person name="Liu X."/>
            <person name="Liu Y."/>
            <person name="Huang P."/>
            <person name="Ma Y."/>
            <person name="Qing Z."/>
            <person name="Tang Q."/>
            <person name="Cao H."/>
            <person name="Cheng P."/>
            <person name="Zheng Y."/>
            <person name="Yuan Z."/>
            <person name="Zhou Y."/>
            <person name="Liu J."/>
            <person name="Tang Z."/>
            <person name="Zhuo Y."/>
            <person name="Zhang Y."/>
            <person name="Yu L."/>
            <person name="Huang J."/>
            <person name="Yang P."/>
            <person name="Peng Q."/>
            <person name="Zhang J."/>
            <person name="Jiang W."/>
            <person name="Zhang Z."/>
            <person name="Lin K."/>
            <person name="Ro D.K."/>
            <person name="Chen X."/>
            <person name="Xiong X."/>
            <person name="Shang Y."/>
            <person name="Huang S."/>
            <person name="Zeng J."/>
        </authorList>
    </citation>
    <scope>NUCLEOTIDE SEQUENCE [LARGE SCALE GENOMIC DNA]</scope>
    <source>
        <strain evidence="4">cv. BLH2017</strain>
        <tissue evidence="3">Root</tissue>
    </source>
</reference>
<evidence type="ECO:0000256" key="1">
    <source>
        <dbReference type="SAM" id="MobiDB-lite"/>
    </source>
</evidence>
<protein>
    <recommendedName>
        <fullName evidence="2">RNase H type-1 domain-containing protein</fullName>
    </recommendedName>
</protein>
<feature type="domain" description="RNase H type-1" evidence="2">
    <location>
        <begin position="94"/>
        <end position="220"/>
    </location>
</feature>
<keyword evidence="4" id="KW-1185">Reference proteome</keyword>
<dbReference type="Pfam" id="PF13456">
    <property type="entry name" value="RVT_3"/>
    <property type="match status" value="1"/>
</dbReference>
<organism evidence="3 4">
    <name type="scientific">Macleaya cordata</name>
    <name type="common">Five-seeded plume-poppy</name>
    <name type="synonym">Bocconia cordata</name>
    <dbReference type="NCBI Taxonomy" id="56857"/>
    <lineage>
        <taxon>Eukaryota</taxon>
        <taxon>Viridiplantae</taxon>
        <taxon>Streptophyta</taxon>
        <taxon>Embryophyta</taxon>
        <taxon>Tracheophyta</taxon>
        <taxon>Spermatophyta</taxon>
        <taxon>Magnoliopsida</taxon>
        <taxon>Ranunculales</taxon>
        <taxon>Papaveraceae</taxon>
        <taxon>Papaveroideae</taxon>
        <taxon>Macleaya</taxon>
    </lineage>
</organism>
<dbReference type="PANTHER" id="PTHR47723">
    <property type="entry name" value="OS05G0353850 PROTEIN"/>
    <property type="match status" value="1"/>
</dbReference>
<dbReference type="GO" id="GO:0003676">
    <property type="term" value="F:nucleic acid binding"/>
    <property type="evidence" value="ECO:0007669"/>
    <property type="project" value="InterPro"/>
</dbReference>
<dbReference type="CDD" id="cd06222">
    <property type="entry name" value="RNase_H_like"/>
    <property type="match status" value="1"/>
</dbReference>
<dbReference type="AlphaFoldDB" id="A0A200PRD0"/>
<dbReference type="InterPro" id="IPR044730">
    <property type="entry name" value="RNase_H-like_dom_plant"/>
</dbReference>
<evidence type="ECO:0000259" key="2">
    <source>
        <dbReference type="Pfam" id="PF13456"/>
    </source>
</evidence>
<dbReference type="InterPro" id="IPR036397">
    <property type="entry name" value="RNaseH_sf"/>
</dbReference>
<dbReference type="EMBL" id="MVGT01004287">
    <property type="protein sequence ID" value="OVA00728.1"/>
    <property type="molecule type" value="Genomic_DNA"/>
</dbReference>
<dbReference type="SUPFAM" id="SSF53098">
    <property type="entry name" value="Ribonuclease H-like"/>
    <property type="match status" value="1"/>
</dbReference>
<feature type="region of interest" description="Disordered" evidence="1">
    <location>
        <begin position="18"/>
        <end position="56"/>
    </location>
</feature>
<evidence type="ECO:0000313" key="3">
    <source>
        <dbReference type="EMBL" id="OVA00728.1"/>
    </source>
</evidence>
<dbReference type="InterPro" id="IPR053151">
    <property type="entry name" value="RNase_H-like"/>
</dbReference>
<dbReference type="Gene3D" id="3.30.420.10">
    <property type="entry name" value="Ribonuclease H-like superfamily/Ribonuclease H"/>
    <property type="match status" value="1"/>
</dbReference>
<feature type="compositionally biased region" description="Basic residues" evidence="1">
    <location>
        <begin position="26"/>
        <end position="46"/>
    </location>
</feature>
<proteinExistence type="predicted"/>
<dbReference type="InterPro" id="IPR012337">
    <property type="entry name" value="RNaseH-like_sf"/>
</dbReference>
<dbReference type="OrthoDB" id="1931096at2759"/>